<dbReference type="Gene3D" id="1.20.1250.20">
    <property type="entry name" value="MFS general substrate transporter like domains"/>
    <property type="match status" value="2"/>
</dbReference>
<name>A0A2N7VW83_9BURK</name>
<dbReference type="InterPro" id="IPR050171">
    <property type="entry name" value="MFS_Transporters"/>
</dbReference>
<feature type="transmembrane region" description="Helical" evidence="7">
    <location>
        <begin position="326"/>
        <end position="350"/>
    </location>
</feature>
<dbReference type="GO" id="GO:0005886">
    <property type="term" value="C:plasma membrane"/>
    <property type="evidence" value="ECO:0007669"/>
    <property type="project" value="UniProtKB-SubCell"/>
</dbReference>
<dbReference type="Pfam" id="PF07690">
    <property type="entry name" value="MFS_1"/>
    <property type="match status" value="1"/>
</dbReference>
<evidence type="ECO:0000256" key="7">
    <source>
        <dbReference type="SAM" id="Phobius"/>
    </source>
</evidence>
<dbReference type="GO" id="GO:0022857">
    <property type="term" value="F:transmembrane transporter activity"/>
    <property type="evidence" value="ECO:0007669"/>
    <property type="project" value="InterPro"/>
</dbReference>
<feature type="transmembrane region" description="Helical" evidence="7">
    <location>
        <begin position="362"/>
        <end position="385"/>
    </location>
</feature>
<keyword evidence="3" id="KW-1003">Cell membrane</keyword>
<evidence type="ECO:0000256" key="5">
    <source>
        <dbReference type="ARBA" id="ARBA00022989"/>
    </source>
</evidence>
<keyword evidence="6 7" id="KW-0472">Membrane</keyword>
<gene>
    <name evidence="8" type="ORF">C0Z19_18425</name>
</gene>
<feature type="transmembrane region" description="Helical" evidence="7">
    <location>
        <begin position="96"/>
        <end position="114"/>
    </location>
</feature>
<feature type="transmembrane region" description="Helical" evidence="7">
    <location>
        <begin position="391"/>
        <end position="407"/>
    </location>
</feature>
<dbReference type="AlphaFoldDB" id="A0A2N7VW83"/>
<evidence type="ECO:0000256" key="6">
    <source>
        <dbReference type="ARBA" id="ARBA00023136"/>
    </source>
</evidence>
<dbReference type="InterPro" id="IPR011701">
    <property type="entry name" value="MFS"/>
</dbReference>
<accession>A0A2N7VW83</accession>
<comment type="caution">
    <text evidence="8">The sequence shown here is derived from an EMBL/GenBank/DDBJ whole genome shotgun (WGS) entry which is preliminary data.</text>
</comment>
<evidence type="ECO:0000313" key="9">
    <source>
        <dbReference type="Proteomes" id="UP000235347"/>
    </source>
</evidence>
<dbReference type="EMBL" id="PNYB01000016">
    <property type="protein sequence ID" value="PMS21406.1"/>
    <property type="molecule type" value="Genomic_DNA"/>
</dbReference>
<feature type="transmembrane region" description="Helical" evidence="7">
    <location>
        <begin position="183"/>
        <end position="201"/>
    </location>
</feature>
<evidence type="ECO:0000256" key="4">
    <source>
        <dbReference type="ARBA" id="ARBA00022692"/>
    </source>
</evidence>
<comment type="subcellular location">
    <subcellularLocation>
        <location evidence="1">Cell membrane</location>
        <topology evidence="1">Multi-pass membrane protein</topology>
    </subcellularLocation>
</comment>
<evidence type="ECO:0000256" key="1">
    <source>
        <dbReference type="ARBA" id="ARBA00004651"/>
    </source>
</evidence>
<keyword evidence="9" id="KW-1185">Reference proteome</keyword>
<feature type="transmembrane region" description="Helical" evidence="7">
    <location>
        <begin position="302"/>
        <end position="320"/>
    </location>
</feature>
<feature type="transmembrane region" description="Helical" evidence="7">
    <location>
        <begin position="275"/>
        <end position="295"/>
    </location>
</feature>
<evidence type="ECO:0000256" key="2">
    <source>
        <dbReference type="ARBA" id="ARBA00022448"/>
    </source>
</evidence>
<keyword evidence="2" id="KW-0813">Transport</keyword>
<feature type="transmembrane region" description="Helical" evidence="7">
    <location>
        <begin position="237"/>
        <end position="255"/>
    </location>
</feature>
<keyword evidence="5 7" id="KW-1133">Transmembrane helix</keyword>
<keyword evidence="4 7" id="KW-0812">Transmembrane</keyword>
<organism evidence="8 9">
    <name type="scientific">Trinickia soli</name>
    <dbReference type="NCBI Taxonomy" id="380675"/>
    <lineage>
        <taxon>Bacteria</taxon>
        <taxon>Pseudomonadati</taxon>
        <taxon>Pseudomonadota</taxon>
        <taxon>Betaproteobacteria</taxon>
        <taxon>Burkholderiales</taxon>
        <taxon>Burkholderiaceae</taxon>
        <taxon>Trinickia</taxon>
    </lineage>
</organism>
<dbReference type="PANTHER" id="PTHR23517">
    <property type="entry name" value="RESISTANCE PROTEIN MDTM, PUTATIVE-RELATED-RELATED"/>
    <property type="match status" value="1"/>
</dbReference>
<sequence length="421" mass="43927">MERQMRRRSSPLIKVAFTAPLFRFLDLPGVVRAQLGATILNSASVIVKLFMPLLFRGSYALDFQTIGMLMAGYGAGCVTGAYAGGVLTGRSDSRKVTAACLGVSGALAACLAQLPTVAWLAVLVPAIGVADGAFRPANLRLVMEAAGSRDATWLQGLHRICFNLGVALAGVAAAALSGAGYPALFAAAGIANMVGGCLLACHARNASGTTLVQPTGAAASLAFCCGKTLSPWGDRPFLLFVLGQLLALGVFDQMYGTFGLFLAEDYGLDTRWVGYLFSLNALLIVLVQAPAMTLIGKIGVRAASRWGTLLLAMAFPLLNFGNGPAYAVATMMCITAAEVLLTPAWTLAVMDCSANRDRGRYLGIYTAAWLGHSLYGPAAGTWIYGSLGGRTLWWACAAAGLAVWVMHRRALGALSHPAPVA</sequence>
<reference evidence="8 9" key="1">
    <citation type="submission" date="2018-01" db="EMBL/GenBank/DDBJ databases">
        <title>Whole genome analyses suggest that Burkholderia sensu lato contains two further novel genera in the rhizoxinica-symbiotica group Mycetohabitans gen. nov., and Trinickia gen. nov.: implications for the evolution of diazotrophy and nodulation in the Burkholderiaceae.</title>
        <authorList>
            <person name="Estrada-de los Santos P."/>
            <person name="Palmer M."/>
            <person name="Chavez-Ramirez B."/>
            <person name="Beukes C."/>
            <person name="Steenkamp E.T."/>
            <person name="Hirsch A.M."/>
            <person name="Manyaka P."/>
            <person name="Maluk M."/>
            <person name="Lafos M."/>
            <person name="Crook M."/>
            <person name="Gross E."/>
            <person name="Simon M.F."/>
            <person name="Bueno dos Reis Junior F."/>
            <person name="Poole P.S."/>
            <person name="Venter S.N."/>
            <person name="James E.K."/>
        </authorList>
    </citation>
    <scope>NUCLEOTIDE SEQUENCE [LARGE SCALE GENOMIC DNA]</scope>
    <source>
        <strain evidence="8 9">GP25-8</strain>
    </source>
</reference>
<feature type="transmembrane region" description="Helical" evidence="7">
    <location>
        <begin position="57"/>
        <end position="84"/>
    </location>
</feature>
<dbReference type="SUPFAM" id="SSF103473">
    <property type="entry name" value="MFS general substrate transporter"/>
    <property type="match status" value="1"/>
</dbReference>
<dbReference type="InterPro" id="IPR036259">
    <property type="entry name" value="MFS_trans_sf"/>
</dbReference>
<dbReference type="Proteomes" id="UP000235347">
    <property type="component" value="Unassembled WGS sequence"/>
</dbReference>
<proteinExistence type="predicted"/>
<protein>
    <submittedName>
        <fullName evidence="8">MFS transporter</fullName>
    </submittedName>
</protein>
<evidence type="ECO:0000256" key="3">
    <source>
        <dbReference type="ARBA" id="ARBA00022475"/>
    </source>
</evidence>
<evidence type="ECO:0000313" key="8">
    <source>
        <dbReference type="EMBL" id="PMS21406.1"/>
    </source>
</evidence>